<dbReference type="PANTHER" id="PTHR11851:SF226">
    <property type="entry name" value="CYTOCHROME B-C1 COMPLEX SUBUNIT 2, MITOCHONDRIAL"/>
    <property type="match status" value="1"/>
</dbReference>
<dbReference type="AlphaFoldDB" id="A0AAJ7BVZ5"/>
<dbReference type="InterPro" id="IPR011249">
    <property type="entry name" value="Metalloenz_LuxS/M16"/>
</dbReference>
<keyword evidence="6" id="KW-1185">Reference proteome</keyword>
<dbReference type="GO" id="GO:0046872">
    <property type="term" value="F:metal ion binding"/>
    <property type="evidence" value="ECO:0007669"/>
    <property type="project" value="InterPro"/>
</dbReference>
<evidence type="ECO:0000259" key="5">
    <source>
        <dbReference type="Pfam" id="PF05193"/>
    </source>
</evidence>
<dbReference type="SUPFAM" id="SSF63411">
    <property type="entry name" value="LuxS/MPP-like metallohydrolase"/>
    <property type="match status" value="2"/>
</dbReference>
<proteinExistence type="predicted"/>
<dbReference type="Pfam" id="PF00675">
    <property type="entry name" value="Peptidase_M16"/>
    <property type="match status" value="1"/>
</dbReference>
<dbReference type="InterPro" id="IPR011765">
    <property type="entry name" value="Pept_M16_N"/>
</dbReference>
<evidence type="ECO:0000313" key="6">
    <source>
        <dbReference type="Proteomes" id="UP000694920"/>
    </source>
</evidence>
<keyword evidence="3" id="KW-0496">Mitochondrion</keyword>
<evidence type="ECO:0000256" key="3">
    <source>
        <dbReference type="ARBA" id="ARBA00023128"/>
    </source>
</evidence>
<dbReference type="FunFam" id="3.30.830.10:FF:000021">
    <property type="entry name" value="Cytochrome b-c1 complex subunit 2"/>
    <property type="match status" value="1"/>
</dbReference>
<name>A0AAJ7BVZ5_CEPCN</name>
<feature type="domain" description="Peptidase M16 C-terminal" evidence="5">
    <location>
        <begin position="192"/>
        <end position="366"/>
    </location>
</feature>
<dbReference type="Gene3D" id="3.30.830.10">
    <property type="entry name" value="Metalloenzyme, LuxS/M16 peptidase-like"/>
    <property type="match status" value="2"/>
</dbReference>
<keyword evidence="2" id="KW-0809">Transit peptide</keyword>
<dbReference type="KEGG" id="ccin:107267767"/>
<protein>
    <submittedName>
        <fullName evidence="7">Cytochrome b-c1 complex subunit 2, mitochondrial</fullName>
    </submittedName>
</protein>
<dbReference type="GO" id="GO:0016020">
    <property type="term" value="C:membrane"/>
    <property type="evidence" value="ECO:0007669"/>
    <property type="project" value="UniProtKB-ARBA"/>
</dbReference>
<dbReference type="RefSeq" id="XP_015595314.1">
    <property type="nucleotide sequence ID" value="XM_015739828.2"/>
</dbReference>
<dbReference type="GeneID" id="107267767"/>
<sequence length="442" mass="46609">MASSVVRAPLLRNATVRHYAAAAAAQSAVNPTPDSQVLGNKITVAAIDSNSPVAQVSVIFRAGSRNETYDTQGISHMLRIAAGLTTSRSTAFGITRNIQQIGGNLTAVADRESIAYTLQVTRDHLGQALTFLEDVATRQIFKPWEISDQAARLRYELSSIPETTRVIELLHKAAYRKGLGYSLYCPKRQIGKINSESLQHFVSTWFSGNRCAVVGSGVSLEELSNFAENLQVSGRDSNSEPSKYVGGELRKERNSPLASVAVAVEGAGLDKEKDALALAVLQYAAGTGPQVKWGSSSAPLIKSVASAAGSDPFAITAFNASYSDSGLFGFVLSAPRNVAGSLTTAAYKWLKSPNVTDADITRGKTALKASILYAAEDPSSQLEGIGQHALLKGRTASVVAIAAEVDKISASDVKSVLCKLSGKPSLAAIGDLSTVPHVDQLS</sequence>
<dbReference type="PANTHER" id="PTHR11851">
    <property type="entry name" value="METALLOPROTEASE"/>
    <property type="match status" value="1"/>
</dbReference>
<dbReference type="Pfam" id="PF05193">
    <property type="entry name" value="Peptidase_M16_C"/>
    <property type="match status" value="1"/>
</dbReference>
<evidence type="ECO:0000313" key="7">
    <source>
        <dbReference type="RefSeq" id="XP_015595314.1"/>
    </source>
</evidence>
<accession>A0AAJ7BVZ5</accession>
<evidence type="ECO:0000256" key="2">
    <source>
        <dbReference type="ARBA" id="ARBA00022946"/>
    </source>
</evidence>
<reference evidence="7" key="1">
    <citation type="submission" date="2025-08" db="UniProtKB">
        <authorList>
            <consortium name="RefSeq"/>
        </authorList>
    </citation>
    <scope>IDENTIFICATION</scope>
</reference>
<organism evidence="6 7">
    <name type="scientific">Cephus cinctus</name>
    <name type="common">Wheat stem sawfly</name>
    <dbReference type="NCBI Taxonomy" id="211228"/>
    <lineage>
        <taxon>Eukaryota</taxon>
        <taxon>Metazoa</taxon>
        <taxon>Ecdysozoa</taxon>
        <taxon>Arthropoda</taxon>
        <taxon>Hexapoda</taxon>
        <taxon>Insecta</taxon>
        <taxon>Pterygota</taxon>
        <taxon>Neoptera</taxon>
        <taxon>Endopterygota</taxon>
        <taxon>Hymenoptera</taxon>
        <taxon>Cephoidea</taxon>
        <taxon>Cephidae</taxon>
        <taxon>Cephus</taxon>
    </lineage>
</organism>
<evidence type="ECO:0000259" key="4">
    <source>
        <dbReference type="Pfam" id="PF00675"/>
    </source>
</evidence>
<feature type="domain" description="Peptidase M16 N-terminal" evidence="4">
    <location>
        <begin position="44"/>
        <end position="187"/>
    </location>
</feature>
<comment type="subcellular location">
    <subcellularLocation>
        <location evidence="1">Mitochondrion</location>
    </subcellularLocation>
</comment>
<dbReference type="InterPro" id="IPR050361">
    <property type="entry name" value="MPP/UQCRC_Complex"/>
</dbReference>
<dbReference type="CTD" id="39846"/>
<dbReference type="FunFam" id="3.30.830.10:FF:000039">
    <property type="entry name" value="Ubiquinol-cytochrome c reductase core subunit 2"/>
    <property type="match status" value="1"/>
</dbReference>
<gene>
    <name evidence="7" type="primary">LOC107267767</name>
</gene>
<dbReference type="GO" id="GO:0005739">
    <property type="term" value="C:mitochondrion"/>
    <property type="evidence" value="ECO:0007669"/>
    <property type="project" value="UniProtKB-SubCell"/>
</dbReference>
<dbReference type="Proteomes" id="UP000694920">
    <property type="component" value="Unplaced"/>
</dbReference>
<evidence type="ECO:0000256" key="1">
    <source>
        <dbReference type="ARBA" id="ARBA00004173"/>
    </source>
</evidence>
<dbReference type="InterPro" id="IPR007863">
    <property type="entry name" value="Peptidase_M16_C"/>
</dbReference>